<dbReference type="AlphaFoldDB" id="A0A7J6RCI6"/>
<organism evidence="6 7">
    <name type="scientific">Perkinsus olseni</name>
    <name type="common">Perkinsus atlanticus</name>
    <dbReference type="NCBI Taxonomy" id="32597"/>
    <lineage>
        <taxon>Eukaryota</taxon>
        <taxon>Sar</taxon>
        <taxon>Alveolata</taxon>
        <taxon>Perkinsozoa</taxon>
        <taxon>Perkinsea</taxon>
        <taxon>Perkinsida</taxon>
        <taxon>Perkinsidae</taxon>
        <taxon>Perkinsus</taxon>
    </lineage>
</organism>
<keyword evidence="2" id="KW-0677">Repeat</keyword>
<dbReference type="InterPro" id="IPR039647">
    <property type="entry name" value="EF_hand_pair_protein_CML-like"/>
</dbReference>
<dbReference type="GO" id="GO:0005509">
    <property type="term" value="F:calcium ion binding"/>
    <property type="evidence" value="ECO:0007669"/>
    <property type="project" value="InterPro"/>
</dbReference>
<dbReference type="Pfam" id="PF13499">
    <property type="entry name" value="EF-hand_7"/>
    <property type="match status" value="1"/>
</dbReference>
<dbReference type="Gene3D" id="1.10.238.10">
    <property type="entry name" value="EF-hand"/>
    <property type="match status" value="2"/>
</dbReference>
<keyword evidence="4" id="KW-0732">Signal</keyword>
<accession>A0A7J6RCI6</accession>
<evidence type="ECO:0000313" key="6">
    <source>
        <dbReference type="EMBL" id="KAF4718323.1"/>
    </source>
</evidence>
<name>A0A7J6RCI6_PEROL</name>
<dbReference type="SMART" id="SM00054">
    <property type="entry name" value="EFh"/>
    <property type="match status" value="2"/>
</dbReference>
<feature type="domain" description="EF-hand" evidence="5">
    <location>
        <begin position="29"/>
        <end position="64"/>
    </location>
</feature>
<dbReference type="OMA" id="IMPTRFV"/>
<dbReference type="InterPro" id="IPR002048">
    <property type="entry name" value="EF_hand_dom"/>
</dbReference>
<dbReference type="PANTHER" id="PTHR10891">
    <property type="entry name" value="EF-HAND CALCIUM-BINDING DOMAIN CONTAINING PROTEIN"/>
    <property type="match status" value="1"/>
</dbReference>
<dbReference type="EMBL" id="JABANO010026553">
    <property type="protein sequence ID" value="KAF4718323.1"/>
    <property type="molecule type" value="Genomic_DNA"/>
</dbReference>
<keyword evidence="3" id="KW-0106">Calcium</keyword>
<comment type="caution">
    <text evidence="6">The sequence shown here is derived from an EMBL/GenBank/DDBJ whole genome shotgun (WGS) entry which is preliminary data.</text>
</comment>
<evidence type="ECO:0000256" key="2">
    <source>
        <dbReference type="ARBA" id="ARBA00022737"/>
    </source>
</evidence>
<protein>
    <recommendedName>
        <fullName evidence="5">EF-hand domain-containing protein</fullName>
    </recommendedName>
</protein>
<dbReference type="PROSITE" id="PS50222">
    <property type="entry name" value="EF_HAND_2"/>
    <property type="match status" value="3"/>
</dbReference>
<dbReference type="PROSITE" id="PS00018">
    <property type="entry name" value="EF_HAND_1"/>
    <property type="match status" value="3"/>
</dbReference>
<reference evidence="6 7" key="1">
    <citation type="submission" date="2020-04" db="EMBL/GenBank/DDBJ databases">
        <title>Perkinsus olseni comparative genomics.</title>
        <authorList>
            <person name="Bogema D.R."/>
        </authorList>
    </citation>
    <scope>NUCLEOTIDE SEQUENCE [LARGE SCALE GENOMIC DNA]</scope>
    <source>
        <strain evidence="6 7">ATCC PRA-207</strain>
    </source>
</reference>
<dbReference type="Proteomes" id="UP000553632">
    <property type="component" value="Unassembled WGS sequence"/>
</dbReference>
<keyword evidence="1" id="KW-0479">Metal-binding</keyword>
<dbReference type="InterPro" id="IPR011992">
    <property type="entry name" value="EF-hand-dom_pair"/>
</dbReference>
<evidence type="ECO:0000256" key="1">
    <source>
        <dbReference type="ARBA" id="ARBA00022723"/>
    </source>
</evidence>
<evidence type="ECO:0000259" key="5">
    <source>
        <dbReference type="PROSITE" id="PS50222"/>
    </source>
</evidence>
<dbReference type="Pfam" id="PF13202">
    <property type="entry name" value="EF-hand_5"/>
    <property type="match status" value="1"/>
</dbReference>
<feature type="domain" description="EF-hand" evidence="5">
    <location>
        <begin position="95"/>
        <end position="130"/>
    </location>
</feature>
<evidence type="ECO:0000256" key="4">
    <source>
        <dbReference type="SAM" id="SignalP"/>
    </source>
</evidence>
<feature type="signal peptide" evidence="4">
    <location>
        <begin position="1"/>
        <end position="22"/>
    </location>
</feature>
<sequence>MRYVYLLAFFTTLWTCFVSPAGAPLNGRRRMHQFGEQFREFDQDRNGVVDAQEIRSALGIMPTRFVDMFLKRVDVDQDGKSWLMYRGSSRVERAEIREFHRQHYSSMDLNQDGLIDAQELRTSMLGLPVEYHPVAEKSLLDMVQKMDTNQDGIITWEEYVDSSLNDSVAAAVIEATK</sequence>
<evidence type="ECO:0000256" key="3">
    <source>
        <dbReference type="ARBA" id="ARBA00022837"/>
    </source>
</evidence>
<keyword evidence="7" id="KW-1185">Reference proteome</keyword>
<dbReference type="InterPro" id="IPR018247">
    <property type="entry name" value="EF_Hand_1_Ca_BS"/>
</dbReference>
<gene>
    <name evidence="6" type="ORF">FOZ63_015730</name>
</gene>
<feature type="domain" description="EF-hand" evidence="5">
    <location>
        <begin position="134"/>
        <end position="169"/>
    </location>
</feature>
<proteinExistence type="predicted"/>
<evidence type="ECO:0000313" key="7">
    <source>
        <dbReference type="Proteomes" id="UP000553632"/>
    </source>
</evidence>
<feature type="chain" id="PRO_5029831512" description="EF-hand domain-containing protein" evidence="4">
    <location>
        <begin position="23"/>
        <end position="177"/>
    </location>
</feature>
<dbReference type="SUPFAM" id="SSF47473">
    <property type="entry name" value="EF-hand"/>
    <property type="match status" value="1"/>
</dbReference>